<evidence type="ECO:0000259" key="2">
    <source>
        <dbReference type="Pfam" id="PF25082"/>
    </source>
</evidence>
<feature type="chain" id="PRO_5044854168" description="GIPC GH2 domain-containing protein" evidence="1">
    <location>
        <begin position="23"/>
        <end position="256"/>
    </location>
</feature>
<dbReference type="AlphaFoldDB" id="A0ABD0J9B6"/>
<feature type="domain" description="GIPC GH2" evidence="2">
    <location>
        <begin position="116"/>
        <end position="191"/>
    </location>
</feature>
<dbReference type="EMBL" id="JACVVK020000575">
    <property type="protein sequence ID" value="KAK7465148.1"/>
    <property type="molecule type" value="Genomic_DNA"/>
</dbReference>
<evidence type="ECO:0000313" key="3">
    <source>
        <dbReference type="EMBL" id="KAK7465148.1"/>
    </source>
</evidence>
<reference evidence="3 4" key="1">
    <citation type="journal article" date="2023" name="Sci. Data">
        <title>Genome assembly of the Korean intertidal mud-creeper Batillaria attramentaria.</title>
        <authorList>
            <person name="Patra A.K."/>
            <person name="Ho P.T."/>
            <person name="Jun S."/>
            <person name="Lee S.J."/>
            <person name="Kim Y."/>
            <person name="Won Y.J."/>
        </authorList>
    </citation>
    <scope>NUCLEOTIDE SEQUENCE [LARGE SCALE GENOMIC DNA]</scope>
    <source>
        <strain evidence="3">Wonlab-2016</strain>
    </source>
</reference>
<dbReference type="InterPro" id="IPR055349">
    <property type="entry name" value="GH2_GIPC"/>
</dbReference>
<evidence type="ECO:0000256" key="1">
    <source>
        <dbReference type="SAM" id="SignalP"/>
    </source>
</evidence>
<comment type="caution">
    <text evidence="3">The sequence shown here is derived from an EMBL/GenBank/DDBJ whole genome shotgun (WGS) entry which is preliminary data.</text>
</comment>
<dbReference type="Pfam" id="PF25082">
    <property type="entry name" value="GIPC1_GH2"/>
    <property type="match status" value="1"/>
</dbReference>
<protein>
    <recommendedName>
        <fullName evidence="2">GIPC GH2 domain-containing protein</fullName>
    </recommendedName>
</protein>
<name>A0ABD0J9B6_9CAEN</name>
<keyword evidence="4" id="KW-1185">Reference proteome</keyword>
<accession>A0ABD0J9B6</accession>
<sequence length="256" mass="28748">MEEGVCCLLCILLWALAPEGKSAEPCAVFSFPTLNSSVLTVKINSTLSVPFEIKTTPGCHLNDIVTIRIRMLDPDWNEFGDFCGIRLFSGSCDIPQQANGCGCGNRRHMYQLKKTAEKPEDARDRAIQEIDRLVNLDFHGGSDGTLAREVWNIGRSKNNSYDLWQDLQTHGMGELVDERRVSDIWGVITDAKQKKPFRKTRNFDEMNLSLACVVLDITIACLGLKLTLGQFLQLMLSYICITFQTVCNCDIFSLIK</sequence>
<gene>
    <name evidence="3" type="ORF">BaRGS_00037678</name>
</gene>
<keyword evidence="1" id="KW-0732">Signal</keyword>
<proteinExistence type="predicted"/>
<evidence type="ECO:0000313" key="4">
    <source>
        <dbReference type="Proteomes" id="UP001519460"/>
    </source>
</evidence>
<organism evidence="3 4">
    <name type="scientific">Batillaria attramentaria</name>
    <dbReference type="NCBI Taxonomy" id="370345"/>
    <lineage>
        <taxon>Eukaryota</taxon>
        <taxon>Metazoa</taxon>
        <taxon>Spiralia</taxon>
        <taxon>Lophotrochozoa</taxon>
        <taxon>Mollusca</taxon>
        <taxon>Gastropoda</taxon>
        <taxon>Caenogastropoda</taxon>
        <taxon>Sorbeoconcha</taxon>
        <taxon>Cerithioidea</taxon>
        <taxon>Batillariidae</taxon>
        <taxon>Batillaria</taxon>
    </lineage>
</organism>
<feature type="signal peptide" evidence="1">
    <location>
        <begin position="1"/>
        <end position="22"/>
    </location>
</feature>
<dbReference type="Proteomes" id="UP001519460">
    <property type="component" value="Unassembled WGS sequence"/>
</dbReference>